<dbReference type="STRING" id="561184.SAMN05216376_10213"/>
<keyword evidence="3" id="KW-0808">Transferase</keyword>
<feature type="transmembrane region" description="Helical" evidence="1">
    <location>
        <begin position="319"/>
        <end position="338"/>
    </location>
</feature>
<feature type="transmembrane region" description="Helical" evidence="1">
    <location>
        <begin position="26"/>
        <end position="45"/>
    </location>
</feature>
<sequence>MTGQASLPQGTLPGATSPAGALAADLRTLTAFRFFAAFWVFLFHVRARIEPGTGLGWDIVENGARGVDFFFILSGFIIAHVYEGQITSGRFSLQRFLWKRFARIYPLHLAMLLIFLALAVLGNNRHDGVIASVLMLHSWALTEGLVLNGPSWTISAEMFAYLLFGLLAVRRYPTWALLIALALSAVGVHLFALSLGKTAFLHLTWDFGALRILPLFILGMVLRRIAPQVSMRLGLVAGAVGLLTLPLLAGQRDPGYELLLPFCLLIVAGARLSEAPWLPTNSRVMVYLGEISYSTYMIHVLVIKACYDYAPKLGLATPGWPLVGVIVIAGSALSYHLIERPARRFLNRFL</sequence>
<feature type="transmembrane region" description="Helical" evidence="1">
    <location>
        <begin position="152"/>
        <end position="169"/>
    </location>
</feature>
<organism evidence="3 4">
    <name type="scientific">Mameliella alba</name>
    <dbReference type="NCBI Taxonomy" id="561184"/>
    <lineage>
        <taxon>Bacteria</taxon>
        <taxon>Pseudomonadati</taxon>
        <taxon>Pseudomonadota</taxon>
        <taxon>Alphaproteobacteria</taxon>
        <taxon>Rhodobacterales</taxon>
        <taxon>Roseobacteraceae</taxon>
        <taxon>Mameliella</taxon>
    </lineage>
</organism>
<keyword evidence="3" id="KW-0012">Acyltransferase</keyword>
<dbReference type="GO" id="GO:0000271">
    <property type="term" value="P:polysaccharide biosynthetic process"/>
    <property type="evidence" value="ECO:0007669"/>
    <property type="project" value="TreeGrafter"/>
</dbReference>
<dbReference type="RefSeq" id="WP_190285431.1">
    <property type="nucleotide sequence ID" value="NZ_JSUQ01000012.1"/>
</dbReference>
<keyword evidence="1" id="KW-1133">Transmembrane helix</keyword>
<name>A0A0B3RVB7_9RHOB</name>
<evidence type="ECO:0000313" key="3">
    <source>
        <dbReference type="EMBL" id="KHQ52057.1"/>
    </source>
</evidence>
<dbReference type="InterPro" id="IPR050879">
    <property type="entry name" value="Acyltransferase_3"/>
</dbReference>
<dbReference type="PANTHER" id="PTHR23028">
    <property type="entry name" value="ACETYLTRANSFERASE"/>
    <property type="match status" value="1"/>
</dbReference>
<dbReference type="Pfam" id="PF01757">
    <property type="entry name" value="Acyl_transf_3"/>
    <property type="match status" value="1"/>
</dbReference>
<evidence type="ECO:0000313" key="4">
    <source>
        <dbReference type="Proteomes" id="UP000030960"/>
    </source>
</evidence>
<dbReference type="Proteomes" id="UP000030960">
    <property type="component" value="Unassembled WGS sequence"/>
</dbReference>
<dbReference type="PANTHER" id="PTHR23028:SF131">
    <property type="entry name" value="BLR2367 PROTEIN"/>
    <property type="match status" value="1"/>
</dbReference>
<keyword evidence="1" id="KW-0472">Membrane</keyword>
<dbReference type="InterPro" id="IPR002656">
    <property type="entry name" value="Acyl_transf_3_dom"/>
</dbReference>
<protein>
    <submittedName>
        <fullName evidence="3">Acyltransferase</fullName>
    </submittedName>
</protein>
<feature type="domain" description="Acyltransferase 3" evidence="2">
    <location>
        <begin position="29"/>
        <end position="335"/>
    </location>
</feature>
<feature type="transmembrane region" description="Helical" evidence="1">
    <location>
        <begin position="202"/>
        <end position="222"/>
    </location>
</feature>
<feature type="transmembrane region" description="Helical" evidence="1">
    <location>
        <begin position="229"/>
        <end position="249"/>
    </location>
</feature>
<gene>
    <name evidence="3" type="ORF">OA50_03072</name>
</gene>
<accession>A0A0B3RVB7</accession>
<keyword evidence="1" id="KW-0812">Transmembrane</keyword>
<dbReference type="GO" id="GO:0016020">
    <property type="term" value="C:membrane"/>
    <property type="evidence" value="ECO:0007669"/>
    <property type="project" value="TreeGrafter"/>
</dbReference>
<dbReference type="GO" id="GO:0016747">
    <property type="term" value="F:acyltransferase activity, transferring groups other than amino-acyl groups"/>
    <property type="evidence" value="ECO:0007669"/>
    <property type="project" value="InterPro"/>
</dbReference>
<feature type="transmembrane region" description="Helical" evidence="1">
    <location>
        <begin position="102"/>
        <end position="121"/>
    </location>
</feature>
<evidence type="ECO:0000259" key="2">
    <source>
        <dbReference type="Pfam" id="PF01757"/>
    </source>
</evidence>
<dbReference type="EMBL" id="JSUQ01000012">
    <property type="protein sequence ID" value="KHQ52057.1"/>
    <property type="molecule type" value="Genomic_DNA"/>
</dbReference>
<reference evidence="3 4" key="1">
    <citation type="submission" date="2014-10" db="EMBL/GenBank/DDBJ databases">
        <title>Genome sequence of Ponticoccus sp. strain UMTAT08 isolated from clonal culture of toxic dinoflagellate Alexandrium tamiyavanichii.</title>
        <authorList>
            <person name="Gan H.Y."/>
            <person name="Muhd D.-D."/>
            <person name="Mohd Noor M.E."/>
            <person name="Yeong Y.S."/>
            <person name="Usup G."/>
        </authorList>
    </citation>
    <scope>NUCLEOTIDE SEQUENCE [LARGE SCALE GENOMIC DNA]</scope>
    <source>
        <strain evidence="3 4">UMTAT08</strain>
    </source>
</reference>
<proteinExistence type="predicted"/>
<dbReference type="AlphaFoldDB" id="A0A0B3RVB7"/>
<evidence type="ECO:0000256" key="1">
    <source>
        <dbReference type="SAM" id="Phobius"/>
    </source>
</evidence>
<keyword evidence="4" id="KW-1185">Reference proteome</keyword>
<comment type="caution">
    <text evidence="3">The sequence shown here is derived from an EMBL/GenBank/DDBJ whole genome shotgun (WGS) entry which is preliminary data.</text>
</comment>
<feature type="transmembrane region" description="Helical" evidence="1">
    <location>
        <begin position="176"/>
        <end position="196"/>
    </location>
</feature>